<dbReference type="InterPro" id="IPR002213">
    <property type="entry name" value="UDP_glucos_trans"/>
</dbReference>
<dbReference type="EC" id="2.4.1.17" evidence="5"/>
<dbReference type="GO" id="GO:0015020">
    <property type="term" value="F:glucuronosyltransferase activity"/>
    <property type="evidence" value="ECO:0007669"/>
    <property type="project" value="UniProtKB-EC"/>
</dbReference>
<dbReference type="RefSeq" id="XP_011496133.1">
    <property type="nucleotide sequence ID" value="XM_011497831.1"/>
</dbReference>
<keyword evidence="6" id="KW-1185">Reference proteome</keyword>
<evidence type="ECO:0000256" key="2">
    <source>
        <dbReference type="ARBA" id="ARBA00022676"/>
    </source>
</evidence>
<gene>
    <name evidence="7" type="primary">LOC105360829</name>
</gene>
<evidence type="ECO:0000256" key="3">
    <source>
        <dbReference type="ARBA" id="ARBA00022679"/>
    </source>
</evidence>
<feature type="transmembrane region" description="Helical" evidence="5">
    <location>
        <begin position="484"/>
        <end position="503"/>
    </location>
</feature>
<keyword evidence="2 4" id="KW-0328">Glycosyltransferase</keyword>
<organism evidence="6 7">
    <name type="scientific">Ceratosolen solmsi marchali</name>
    <dbReference type="NCBI Taxonomy" id="326594"/>
    <lineage>
        <taxon>Eukaryota</taxon>
        <taxon>Metazoa</taxon>
        <taxon>Ecdysozoa</taxon>
        <taxon>Arthropoda</taxon>
        <taxon>Hexapoda</taxon>
        <taxon>Insecta</taxon>
        <taxon>Pterygota</taxon>
        <taxon>Neoptera</taxon>
        <taxon>Endopterygota</taxon>
        <taxon>Hymenoptera</taxon>
        <taxon>Apocrita</taxon>
        <taxon>Proctotrupomorpha</taxon>
        <taxon>Chalcidoidea</taxon>
        <taxon>Agaonidae</taxon>
        <taxon>Agaoninae</taxon>
        <taxon>Ceratosolen</taxon>
    </lineage>
</organism>
<dbReference type="SUPFAM" id="SSF53756">
    <property type="entry name" value="UDP-Glycosyltransferase/glycogen phosphorylase"/>
    <property type="match status" value="1"/>
</dbReference>
<dbReference type="FunFam" id="3.40.50.2000:FF:000050">
    <property type="entry name" value="UDP-glucuronosyltransferase"/>
    <property type="match status" value="1"/>
</dbReference>
<sequence length="528" mass="60680">MFETKELMRIIFGAVLLTCYSQPTNNLKILGIFPLNGKSHFIMFERLAKGLAEKGHQIDVYSHFPLKKSIPNYKDFSLDGSLRIIQNNMTYNDMLQYQSLNVPNMMNAVGTNICELMSHPVFQNLLKNPPRNPPYDIIIVEAFLFNCHFAWGRYLNIPMVGIMSTTILDWYHKSFGNPSMPTFTSGSNILQMTFMQRLSNTIFNTLMSQYIQYHILGQSKYIEKYFGPGYPDTIEIQKDLDLLLVNSHFSLEGIRANTPAIVPVAGLHIKDDDTKLTEKLKKWLDDSKSGCIYFSFGSMVRIETFPNSVLKAIYTTFKNISPVRVLMKIANPDELPPGLPSNVMTQTWFSQEQVLKHKNTKLFITHGGLMGVQESIYFAVPMITIPLFGDQHINAQCNVDHGISILIDHHNITEESFTSGIKEVLHNPIYKKNSDKLAKLFRDRPIKPLDTAIYWIEYISRHGKKAIQSPLVEMQWWKANSLDIYAFIWLVLFFFLYVLQVIVKKIYKLCCPSNQNRASSLIKSKKIQ</sequence>
<dbReference type="Pfam" id="PF00201">
    <property type="entry name" value="UDPGT"/>
    <property type="match status" value="1"/>
</dbReference>
<dbReference type="GO" id="GO:0016020">
    <property type="term" value="C:membrane"/>
    <property type="evidence" value="ECO:0007669"/>
    <property type="project" value="UniProtKB-SubCell"/>
</dbReference>
<comment type="subcellular location">
    <subcellularLocation>
        <location evidence="5">Membrane</location>
        <topology evidence="5">Single-pass membrane protein</topology>
    </subcellularLocation>
</comment>
<dbReference type="InterPro" id="IPR035595">
    <property type="entry name" value="UDP_glycos_trans_CS"/>
</dbReference>
<dbReference type="InterPro" id="IPR050271">
    <property type="entry name" value="UDP-glycosyltransferase"/>
</dbReference>
<keyword evidence="3 4" id="KW-0808">Transferase</keyword>
<dbReference type="PANTHER" id="PTHR48043">
    <property type="entry name" value="EG:EG0003.4 PROTEIN-RELATED"/>
    <property type="match status" value="1"/>
</dbReference>
<keyword evidence="5" id="KW-0472">Membrane</keyword>
<dbReference type="Gene3D" id="3.40.50.2000">
    <property type="entry name" value="Glycogen Phosphorylase B"/>
    <property type="match status" value="2"/>
</dbReference>
<reference evidence="7" key="1">
    <citation type="submission" date="2025-08" db="UniProtKB">
        <authorList>
            <consortium name="RefSeq"/>
        </authorList>
    </citation>
    <scope>IDENTIFICATION</scope>
</reference>
<proteinExistence type="inferred from homology"/>
<keyword evidence="5" id="KW-1133">Transmembrane helix</keyword>
<dbReference type="PANTHER" id="PTHR48043:SF145">
    <property type="entry name" value="FI06409P-RELATED"/>
    <property type="match status" value="1"/>
</dbReference>
<dbReference type="KEGG" id="csol:105360829"/>
<evidence type="ECO:0000256" key="5">
    <source>
        <dbReference type="RuleBase" id="RU362059"/>
    </source>
</evidence>
<evidence type="ECO:0000313" key="6">
    <source>
        <dbReference type="Proteomes" id="UP000695007"/>
    </source>
</evidence>
<accession>A0AAJ6YDM5</accession>
<keyword evidence="5" id="KW-0812">Transmembrane</keyword>
<comment type="similarity">
    <text evidence="1 4">Belongs to the UDP-glycosyltransferase family.</text>
</comment>
<dbReference type="CDD" id="cd03784">
    <property type="entry name" value="GT1_Gtf-like"/>
    <property type="match status" value="1"/>
</dbReference>
<comment type="catalytic activity">
    <reaction evidence="5">
        <text>glucuronate acceptor + UDP-alpha-D-glucuronate = acceptor beta-D-glucuronoside + UDP + H(+)</text>
        <dbReference type="Rhea" id="RHEA:21032"/>
        <dbReference type="ChEBI" id="CHEBI:15378"/>
        <dbReference type="ChEBI" id="CHEBI:58052"/>
        <dbReference type="ChEBI" id="CHEBI:58223"/>
        <dbReference type="ChEBI" id="CHEBI:132367"/>
        <dbReference type="ChEBI" id="CHEBI:132368"/>
        <dbReference type="EC" id="2.4.1.17"/>
    </reaction>
</comment>
<evidence type="ECO:0000313" key="7">
    <source>
        <dbReference type="RefSeq" id="XP_011496133.1"/>
    </source>
</evidence>
<dbReference type="PROSITE" id="PS00375">
    <property type="entry name" value="UDPGT"/>
    <property type="match status" value="1"/>
</dbReference>
<evidence type="ECO:0000256" key="1">
    <source>
        <dbReference type="ARBA" id="ARBA00009995"/>
    </source>
</evidence>
<protein>
    <recommendedName>
        <fullName evidence="5">UDP-glucuronosyltransferase</fullName>
        <ecNumber evidence="5">2.4.1.17</ecNumber>
    </recommendedName>
</protein>
<name>A0AAJ6YDM5_9HYME</name>
<dbReference type="Proteomes" id="UP000695007">
    <property type="component" value="Unplaced"/>
</dbReference>
<dbReference type="AlphaFoldDB" id="A0AAJ6YDM5"/>
<evidence type="ECO:0000256" key="4">
    <source>
        <dbReference type="RuleBase" id="RU003718"/>
    </source>
</evidence>
<dbReference type="GeneID" id="105360829"/>